<name>A0A2R6PZ62_9APHY</name>
<sequence>MSYLPSPSATVSHIPLISGLIAGRVWWSSYRVSRICTGPRYVGYNPVIDTIIRSAAIYSAALAALLGTYAAGSMAQYIWLDSLQPIIGIVFTLIIIRIGLRDAERNSDEIRQCERKLSQDATGNMGLNSSEISATVSRPSLHVSVYKIAPYSVRHDPESGCGQSDFLAR</sequence>
<evidence type="ECO:0000313" key="2">
    <source>
        <dbReference type="EMBL" id="PSR99336.1"/>
    </source>
</evidence>
<dbReference type="AlphaFoldDB" id="A0A2R6PZ62"/>
<keyword evidence="1" id="KW-1133">Transmembrane helix</keyword>
<evidence type="ECO:0000256" key="1">
    <source>
        <dbReference type="SAM" id="Phobius"/>
    </source>
</evidence>
<feature type="transmembrane region" description="Helical" evidence="1">
    <location>
        <begin position="77"/>
        <end position="96"/>
    </location>
</feature>
<protein>
    <submittedName>
        <fullName evidence="2">Uncharacterized protein</fullName>
    </submittedName>
</protein>
<organism evidence="2 3">
    <name type="scientific">Hermanssonia centrifuga</name>
    <dbReference type="NCBI Taxonomy" id="98765"/>
    <lineage>
        <taxon>Eukaryota</taxon>
        <taxon>Fungi</taxon>
        <taxon>Dikarya</taxon>
        <taxon>Basidiomycota</taxon>
        <taxon>Agaricomycotina</taxon>
        <taxon>Agaricomycetes</taxon>
        <taxon>Polyporales</taxon>
        <taxon>Meruliaceae</taxon>
        <taxon>Hermanssonia</taxon>
    </lineage>
</organism>
<keyword evidence="1" id="KW-0472">Membrane</keyword>
<feature type="transmembrane region" description="Helical" evidence="1">
    <location>
        <begin position="12"/>
        <end position="30"/>
    </location>
</feature>
<dbReference type="Proteomes" id="UP000186601">
    <property type="component" value="Unassembled WGS sequence"/>
</dbReference>
<keyword evidence="3" id="KW-1185">Reference proteome</keyword>
<gene>
    <name evidence="2" type="ORF">PHLCEN_2v4149</name>
</gene>
<reference evidence="2 3" key="1">
    <citation type="submission" date="2018-02" db="EMBL/GenBank/DDBJ databases">
        <title>Genome sequence of the basidiomycete white-rot fungus Phlebia centrifuga.</title>
        <authorList>
            <person name="Granchi Z."/>
            <person name="Peng M."/>
            <person name="de Vries R.P."/>
            <person name="Hilden K."/>
            <person name="Makela M.R."/>
            <person name="Grigoriev I."/>
            <person name="Riley R."/>
        </authorList>
    </citation>
    <scope>NUCLEOTIDE SEQUENCE [LARGE SCALE GENOMIC DNA]</scope>
    <source>
        <strain evidence="2 3">FBCC195</strain>
    </source>
</reference>
<dbReference type="STRING" id="98765.A0A2R6PZ62"/>
<comment type="caution">
    <text evidence="2">The sequence shown here is derived from an EMBL/GenBank/DDBJ whole genome shotgun (WGS) entry which is preliminary data.</text>
</comment>
<dbReference type="EMBL" id="MLYV02000420">
    <property type="protein sequence ID" value="PSR99336.1"/>
    <property type="molecule type" value="Genomic_DNA"/>
</dbReference>
<keyword evidence="1" id="KW-0812">Transmembrane</keyword>
<evidence type="ECO:0000313" key="3">
    <source>
        <dbReference type="Proteomes" id="UP000186601"/>
    </source>
</evidence>
<proteinExistence type="predicted"/>
<feature type="transmembrane region" description="Helical" evidence="1">
    <location>
        <begin position="51"/>
        <end position="71"/>
    </location>
</feature>
<accession>A0A2R6PZ62</accession>